<comment type="caution">
    <text evidence="1">The sequence shown here is derived from an EMBL/GenBank/DDBJ whole genome shotgun (WGS) entry which is preliminary data.</text>
</comment>
<dbReference type="AlphaFoldDB" id="A0A7L4ZYS1"/>
<proteinExistence type="predicted"/>
<keyword evidence="2" id="KW-1185">Reference proteome</keyword>
<organism evidence="1 2">
    <name type="scientific">Hymenobacter busanensis</name>
    <dbReference type="NCBI Taxonomy" id="2607656"/>
    <lineage>
        <taxon>Bacteria</taxon>
        <taxon>Pseudomonadati</taxon>
        <taxon>Bacteroidota</taxon>
        <taxon>Cytophagia</taxon>
        <taxon>Cytophagales</taxon>
        <taxon>Hymenobacteraceae</taxon>
        <taxon>Hymenobacter</taxon>
    </lineage>
</organism>
<name>A0A7L4ZYS1_9BACT</name>
<protein>
    <submittedName>
        <fullName evidence="1">Uncharacterized protein</fullName>
    </submittedName>
</protein>
<dbReference type="Proteomes" id="UP000326380">
    <property type="component" value="Unassembled WGS sequence"/>
</dbReference>
<gene>
    <name evidence="1" type="ORF">F0P96_03255</name>
</gene>
<dbReference type="EMBL" id="VTWU01000001">
    <property type="protein sequence ID" value="KAA9339645.1"/>
    <property type="molecule type" value="Genomic_DNA"/>
</dbReference>
<reference evidence="1 2" key="1">
    <citation type="submission" date="2019-09" db="EMBL/GenBank/DDBJ databases">
        <title>Genome sequence of Hymenobacter sp. M3.</title>
        <authorList>
            <person name="Srinivasan S."/>
        </authorList>
    </citation>
    <scope>NUCLEOTIDE SEQUENCE [LARGE SCALE GENOMIC DNA]</scope>
    <source>
        <strain evidence="1 2">M3</strain>
    </source>
</reference>
<sequence>MKAYLRMRATVLGRQLAELGWLRLALLVPMLLAAVGNVLVRLANQPDAHWALPLLVFGLVWSAHRRRADLAFLPVAAPHFRRWLMGEYALLSLPAAAVLLAFGHWDSAMLAVVLAPLAALANAATSRAARQRGRSVFRSEAFEWVCGFRQTAGWGVWAGLLGVSTWQHQQRMVPALAVLVWTLLMGMLYATPEPAHMLLLGGRSAAQVLRRRLLLAHGYYLLTVAPLLGLMAGGQAGWAGALLFLAWGLVVLTMLVLAKYAFYPQATFSRLTQGGVVALALLTGTQSVYGALLLACFVGLVWKSRQQLATFRFD</sequence>
<accession>A0A7L4ZYS1</accession>
<evidence type="ECO:0000313" key="1">
    <source>
        <dbReference type="EMBL" id="KAA9339645.1"/>
    </source>
</evidence>
<dbReference type="RefSeq" id="WP_151077293.1">
    <property type="nucleotide sequence ID" value="NZ_CP047647.1"/>
</dbReference>
<evidence type="ECO:0000313" key="2">
    <source>
        <dbReference type="Proteomes" id="UP000326380"/>
    </source>
</evidence>